<comment type="caution">
    <text evidence="3">The sequence shown here is derived from an EMBL/GenBank/DDBJ whole genome shotgun (WGS) entry which is preliminary data.</text>
</comment>
<reference evidence="3" key="1">
    <citation type="submission" date="2020-07" db="EMBL/GenBank/DDBJ databases">
        <title>Huge and variable diversity of episymbiotic CPR bacteria and DPANN archaea in groundwater ecosystems.</title>
        <authorList>
            <person name="He C.Y."/>
            <person name="Keren R."/>
            <person name="Whittaker M."/>
            <person name="Farag I.F."/>
            <person name="Doudna J."/>
            <person name="Cate J.H.D."/>
            <person name="Banfield J.F."/>
        </authorList>
    </citation>
    <scope>NUCLEOTIDE SEQUENCE</scope>
    <source>
        <strain evidence="3">NC_groundwater_672_Ag_B-0.1um_62_36</strain>
    </source>
</reference>
<sequence>MKGLNVLIASLFWSLFFSLSPQPVSSAPAQVHLQIVRDVLELSPSGLKTYLTDFQRGLERGAVFADSLPATFFARHHDPAQVLERIDELTKGLDAKIWEQEATQYNIAVLFGVLSHYVVDAYLPGRAVLSHAGAFPTVTFEGFEGVPIPSELVAKGMGWRQEQRREGKRDEEILGEAYNRAVDGVANLWFSLWQAVGGDLSDAAPPGTQLRAPRKKPQKKDPPAESLPEKMKKEVGSHLTLARKRSA</sequence>
<organism evidence="3 4">
    <name type="scientific">Tectimicrobiota bacterium</name>
    <dbReference type="NCBI Taxonomy" id="2528274"/>
    <lineage>
        <taxon>Bacteria</taxon>
        <taxon>Pseudomonadati</taxon>
        <taxon>Nitrospinota/Tectimicrobiota group</taxon>
        <taxon>Candidatus Tectimicrobiota</taxon>
    </lineage>
</organism>
<proteinExistence type="predicted"/>
<gene>
    <name evidence="3" type="ORF">HYY20_09615</name>
</gene>
<evidence type="ECO:0000256" key="1">
    <source>
        <dbReference type="SAM" id="MobiDB-lite"/>
    </source>
</evidence>
<evidence type="ECO:0000256" key="2">
    <source>
        <dbReference type="SAM" id="SignalP"/>
    </source>
</evidence>
<dbReference type="EMBL" id="JACPRF010000288">
    <property type="protein sequence ID" value="MBI2877125.1"/>
    <property type="molecule type" value="Genomic_DNA"/>
</dbReference>
<keyword evidence="2" id="KW-0732">Signal</keyword>
<feature type="chain" id="PRO_5037680488" evidence="2">
    <location>
        <begin position="27"/>
        <end position="247"/>
    </location>
</feature>
<feature type="compositionally biased region" description="Basic and acidic residues" evidence="1">
    <location>
        <begin position="219"/>
        <end position="236"/>
    </location>
</feature>
<accession>A0A932FVV5</accession>
<evidence type="ECO:0000313" key="3">
    <source>
        <dbReference type="EMBL" id="MBI2877125.1"/>
    </source>
</evidence>
<dbReference type="Proteomes" id="UP000769766">
    <property type="component" value="Unassembled WGS sequence"/>
</dbReference>
<feature type="signal peptide" evidence="2">
    <location>
        <begin position="1"/>
        <end position="26"/>
    </location>
</feature>
<evidence type="ECO:0000313" key="4">
    <source>
        <dbReference type="Proteomes" id="UP000769766"/>
    </source>
</evidence>
<feature type="region of interest" description="Disordered" evidence="1">
    <location>
        <begin position="203"/>
        <end position="247"/>
    </location>
</feature>
<dbReference type="AlphaFoldDB" id="A0A932FVV5"/>
<name>A0A932FVV5_UNCTE</name>
<protein>
    <submittedName>
        <fullName evidence="3">Zinc dependent phospholipase C family protein</fullName>
    </submittedName>
</protein>